<comment type="subcellular location">
    <subcellularLocation>
        <location evidence="2">Endoplasmic reticulum</location>
    </subcellularLocation>
    <subcellularLocation>
        <location evidence="3">Membrane</location>
    </subcellularLocation>
    <subcellularLocation>
        <location evidence="1">Mitochondrion</location>
    </subcellularLocation>
</comment>
<dbReference type="InterPro" id="IPR000073">
    <property type="entry name" value="AB_hydrolase_1"/>
</dbReference>
<evidence type="ECO:0000256" key="4">
    <source>
        <dbReference type="ARBA" id="ARBA00022824"/>
    </source>
</evidence>
<sequence length="425" mass="43647">KSSLPGSDGAAGGGDSQAMAAAASPGDGSAVHLSSSSTGVEQPALLPITTAASVSSLAPSSTAVSSSSSRGGTGISPAAAAANTPTSKPIAPPPPAINGQPPQQPPTSILLPPYPSPYPASSSSEDDVTPSTEDDHQPPSSSSSSSSSSGGPPLVDVVFIHGIRGGPFITWRKAGVMTRGSAASHMERSDCWPSTWLAREFPRARLLSVEYLAPVSAWEGESLPLEDNVSRVMGQLAAAGVGTGQRPVVFVAHSMGGLLVKEMMARSASQAEQGDPHARLAPSTCGIVFYGTPHFGNTMAAMGWRLRHLPGAHPAPSLARLTPGPHLLALNDQLRALHDSRAGDLRVVSLLEGQPTQLSGVIPRILIVEPQSAYPGFGAAMLLPGNDHIDVCKPAGRGAPAYRVLRDVVRHAMMRAAEAEEEAGR</sequence>
<name>A0AAD3DY93_9CHLO</name>
<keyword evidence="10" id="KW-1185">Reference proteome</keyword>
<keyword evidence="6" id="KW-0472">Membrane</keyword>
<dbReference type="Proteomes" id="UP001054857">
    <property type="component" value="Unassembled WGS sequence"/>
</dbReference>
<evidence type="ECO:0000256" key="2">
    <source>
        <dbReference type="ARBA" id="ARBA00004240"/>
    </source>
</evidence>
<evidence type="ECO:0000259" key="8">
    <source>
        <dbReference type="Pfam" id="PF12697"/>
    </source>
</evidence>
<dbReference type="PANTHER" id="PTHR48182:SF2">
    <property type="entry name" value="PROTEIN SERAC1"/>
    <property type="match status" value="1"/>
</dbReference>
<gene>
    <name evidence="9" type="ORF">Agub_g11249</name>
</gene>
<dbReference type="GO" id="GO:0005783">
    <property type="term" value="C:endoplasmic reticulum"/>
    <property type="evidence" value="ECO:0007669"/>
    <property type="project" value="UniProtKB-SubCell"/>
</dbReference>
<evidence type="ECO:0000256" key="7">
    <source>
        <dbReference type="SAM" id="MobiDB-lite"/>
    </source>
</evidence>
<evidence type="ECO:0000256" key="1">
    <source>
        <dbReference type="ARBA" id="ARBA00004173"/>
    </source>
</evidence>
<organism evidence="9 10">
    <name type="scientific">Astrephomene gubernaculifera</name>
    <dbReference type="NCBI Taxonomy" id="47775"/>
    <lineage>
        <taxon>Eukaryota</taxon>
        <taxon>Viridiplantae</taxon>
        <taxon>Chlorophyta</taxon>
        <taxon>core chlorophytes</taxon>
        <taxon>Chlorophyceae</taxon>
        <taxon>CS clade</taxon>
        <taxon>Chlamydomonadales</taxon>
        <taxon>Astrephomenaceae</taxon>
        <taxon>Astrephomene</taxon>
    </lineage>
</organism>
<feature type="domain" description="AB hydrolase-1" evidence="8">
    <location>
        <begin position="157"/>
        <end position="404"/>
    </location>
</feature>
<dbReference type="PANTHER" id="PTHR48182">
    <property type="entry name" value="PROTEIN SERAC1"/>
    <property type="match status" value="1"/>
</dbReference>
<keyword evidence="5" id="KW-0496">Mitochondrion</keyword>
<protein>
    <recommendedName>
        <fullName evidence="8">AB hydrolase-1 domain-containing protein</fullName>
    </recommendedName>
</protein>
<dbReference type="InterPro" id="IPR029058">
    <property type="entry name" value="AB_hydrolase_fold"/>
</dbReference>
<proteinExistence type="predicted"/>
<feature type="compositionally biased region" description="Low complexity" evidence="7">
    <location>
        <begin position="16"/>
        <end position="30"/>
    </location>
</feature>
<evidence type="ECO:0000256" key="3">
    <source>
        <dbReference type="ARBA" id="ARBA00004370"/>
    </source>
</evidence>
<dbReference type="AlphaFoldDB" id="A0AAD3DY93"/>
<feature type="compositionally biased region" description="Low complexity" evidence="7">
    <location>
        <begin position="138"/>
        <end position="151"/>
    </location>
</feature>
<evidence type="ECO:0000313" key="9">
    <source>
        <dbReference type="EMBL" id="GFR49269.1"/>
    </source>
</evidence>
<evidence type="ECO:0000256" key="6">
    <source>
        <dbReference type="ARBA" id="ARBA00023136"/>
    </source>
</evidence>
<reference evidence="9 10" key="1">
    <citation type="journal article" date="2021" name="Sci. Rep.">
        <title>Genome sequencing of the multicellular alga Astrephomene provides insights into convergent evolution of germ-soma differentiation.</title>
        <authorList>
            <person name="Yamashita S."/>
            <person name="Yamamoto K."/>
            <person name="Matsuzaki R."/>
            <person name="Suzuki S."/>
            <person name="Yamaguchi H."/>
            <person name="Hirooka S."/>
            <person name="Minakuchi Y."/>
            <person name="Miyagishima S."/>
            <person name="Kawachi M."/>
            <person name="Toyoda A."/>
            <person name="Nozaki H."/>
        </authorList>
    </citation>
    <scope>NUCLEOTIDE SEQUENCE [LARGE SCALE GENOMIC DNA]</scope>
    <source>
        <strain evidence="9 10">NIES-4017</strain>
    </source>
</reference>
<comment type="caution">
    <text evidence="9">The sequence shown here is derived from an EMBL/GenBank/DDBJ whole genome shotgun (WGS) entry which is preliminary data.</text>
</comment>
<dbReference type="InterPro" id="IPR052374">
    <property type="entry name" value="SERAC1"/>
</dbReference>
<dbReference type="GO" id="GO:0016020">
    <property type="term" value="C:membrane"/>
    <property type="evidence" value="ECO:0007669"/>
    <property type="project" value="UniProtKB-SubCell"/>
</dbReference>
<feature type="compositionally biased region" description="Low complexity" evidence="7">
    <location>
        <begin position="97"/>
        <end position="111"/>
    </location>
</feature>
<evidence type="ECO:0000256" key="5">
    <source>
        <dbReference type="ARBA" id="ARBA00023128"/>
    </source>
</evidence>
<dbReference type="GO" id="GO:0005739">
    <property type="term" value="C:mitochondrion"/>
    <property type="evidence" value="ECO:0007669"/>
    <property type="project" value="UniProtKB-SubCell"/>
</dbReference>
<keyword evidence="4" id="KW-0256">Endoplasmic reticulum</keyword>
<dbReference type="SUPFAM" id="SSF53474">
    <property type="entry name" value="alpha/beta-Hydrolases"/>
    <property type="match status" value="1"/>
</dbReference>
<feature type="region of interest" description="Disordered" evidence="7">
    <location>
        <begin position="1"/>
        <end position="39"/>
    </location>
</feature>
<dbReference type="EMBL" id="BMAR01000029">
    <property type="protein sequence ID" value="GFR49269.1"/>
    <property type="molecule type" value="Genomic_DNA"/>
</dbReference>
<accession>A0AAD3DY93</accession>
<evidence type="ECO:0000313" key="10">
    <source>
        <dbReference type="Proteomes" id="UP001054857"/>
    </source>
</evidence>
<feature type="non-terminal residue" evidence="9">
    <location>
        <position position="425"/>
    </location>
</feature>
<feature type="region of interest" description="Disordered" evidence="7">
    <location>
        <begin position="52"/>
        <end position="151"/>
    </location>
</feature>
<dbReference type="Pfam" id="PF12697">
    <property type="entry name" value="Abhydrolase_6"/>
    <property type="match status" value="1"/>
</dbReference>
<feature type="compositionally biased region" description="Low complexity" evidence="7">
    <location>
        <begin position="52"/>
        <end position="69"/>
    </location>
</feature>
<dbReference type="Gene3D" id="3.40.50.1820">
    <property type="entry name" value="alpha/beta hydrolase"/>
    <property type="match status" value="1"/>
</dbReference>